<gene>
    <name evidence="2" type="ORF">ACFSCW_11255</name>
</gene>
<dbReference type="RefSeq" id="WP_380889238.1">
    <property type="nucleotide sequence ID" value="NZ_JBHUDY010000001.1"/>
</dbReference>
<protein>
    <submittedName>
        <fullName evidence="2">Uncharacterized protein</fullName>
    </submittedName>
</protein>
<sequence>MAKENDPDIIIGRDDAQVTPDNHEPRREKRGHPLPDADNARHGSIPEHIEEERRD</sequence>
<keyword evidence="3" id="KW-1185">Reference proteome</keyword>
<dbReference type="EMBL" id="JBHUDY010000001">
    <property type="protein sequence ID" value="MFD1612380.1"/>
    <property type="molecule type" value="Genomic_DNA"/>
</dbReference>
<comment type="caution">
    <text evidence="2">The sequence shown here is derived from an EMBL/GenBank/DDBJ whole genome shotgun (WGS) entry which is preliminary data.</text>
</comment>
<evidence type="ECO:0000313" key="2">
    <source>
        <dbReference type="EMBL" id="MFD1612380.1"/>
    </source>
</evidence>
<organism evidence="2 3">
    <name type="scientific">Sphingomonas tabacisoli</name>
    <dbReference type="NCBI Taxonomy" id="2249466"/>
    <lineage>
        <taxon>Bacteria</taxon>
        <taxon>Pseudomonadati</taxon>
        <taxon>Pseudomonadota</taxon>
        <taxon>Alphaproteobacteria</taxon>
        <taxon>Sphingomonadales</taxon>
        <taxon>Sphingomonadaceae</taxon>
        <taxon>Sphingomonas</taxon>
    </lineage>
</organism>
<reference evidence="3" key="1">
    <citation type="journal article" date="2019" name="Int. J. Syst. Evol. Microbiol.">
        <title>The Global Catalogue of Microorganisms (GCM) 10K type strain sequencing project: providing services to taxonomists for standard genome sequencing and annotation.</title>
        <authorList>
            <consortium name="The Broad Institute Genomics Platform"/>
            <consortium name="The Broad Institute Genome Sequencing Center for Infectious Disease"/>
            <person name="Wu L."/>
            <person name="Ma J."/>
        </authorList>
    </citation>
    <scope>NUCLEOTIDE SEQUENCE [LARGE SCALE GENOMIC DNA]</scope>
    <source>
        <strain evidence="3">CGMCC 1.16275</strain>
    </source>
</reference>
<evidence type="ECO:0000256" key="1">
    <source>
        <dbReference type="SAM" id="MobiDB-lite"/>
    </source>
</evidence>
<feature type="region of interest" description="Disordered" evidence="1">
    <location>
        <begin position="1"/>
        <end position="55"/>
    </location>
</feature>
<accession>A0ABW4I5G5</accession>
<name>A0ABW4I5G5_9SPHN</name>
<dbReference type="Proteomes" id="UP001597115">
    <property type="component" value="Unassembled WGS sequence"/>
</dbReference>
<proteinExistence type="predicted"/>
<evidence type="ECO:0000313" key="3">
    <source>
        <dbReference type="Proteomes" id="UP001597115"/>
    </source>
</evidence>